<proteinExistence type="predicted"/>
<protein>
    <submittedName>
        <fullName evidence="1">Phosphodiesterase</fullName>
    </submittedName>
</protein>
<reference evidence="1 2" key="1">
    <citation type="submission" date="2019-07" db="EMBL/GenBank/DDBJ databases">
        <title>Complete genome of Thermococcus acidophilus.</title>
        <authorList>
            <person name="Li X."/>
        </authorList>
    </citation>
    <scope>NUCLEOTIDE SEQUENCE [LARGE SCALE GENOMIC DNA]</scope>
    <source>
        <strain evidence="1 2">SY113</strain>
    </source>
</reference>
<dbReference type="PANTHER" id="PTHR10151:SF120">
    <property type="entry name" value="BIS(5'-ADENOSYL)-TRIPHOSPHATASE"/>
    <property type="match status" value="1"/>
</dbReference>
<evidence type="ECO:0000313" key="2">
    <source>
        <dbReference type="Proteomes" id="UP000322631"/>
    </source>
</evidence>
<dbReference type="GO" id="GO:0016787">
    <property type="term" value="F:hydrolase activity"/>
    <property type="evidence" value="ECO:0007669"/>
    <property type="project" value="UniProtKB-ARBA"/>
</dbReference>
<dbReference type="InterPro" id="IPR002591">
    <property type="entry name" value="Phosphodiest/P_Trfase"/>
</dbReference>
<evidence type="ECO:0000313" key="1">
    <source>
        <dbReference type="EMBL" id="QEK15897.1"/>
    </source>
</evidence>
<dbReference type="Pfam" id="PF01663">
    <property type="entry name" value="Phosphodiest"/>
    <property type="match status" value="1"/>
</dbReference>
<dbReference type="Proteomes" id="UP000322631">
    <property type="component" value="Chromosome"/>
</dbReference>
<organism evidence="1 2">
    <name type="scientific">Thermococcus aciditolerans</name>
    <dbReference type="NCBI Taxonomy" id="2598455"/>
    <lineage>
        <taxon>Archaea</taxon>
        <taxon>Methanobacteriati</taxon>
        <taxon>Methanobacteriota</taxon>
        <taxon>Thermococci</taxon>
        <taxon>Thermococcales</taxon>
        <taxon>Thermococcaceae</taxon>
        <taxon>Thermococcus</taxon>
    </lineage>
</organism>
<sequence>MDNNIKVAIIGLDGANANTARLIGLKNFEIETTLMSTIPPYTPPSWTSILTGVNPGKHGIIGWQKFNRDENTINLTTSRDVKFPRLTELLDRASYKTILINFPMTYPFSGIQNKNNSIIVSDWAAPTQTIYPRELHRKYEDYLVEPPHQWSKWEGNKKDYAKIVYEYTRTRLQIYYDLLEKEEWDLYSIVFSETDWFSHLYPQILEKKEKNIVTPTFQLINKFIEQAKEIADVVFIVSDHGFEIKKKVVHVNEILKRRGLIKYSRLKSTLVNLARKLPKPLVNKIVTSLNLQSSGMAYETNLTENKAFMIEPTVWGVYCKTKKDAEIVQMIFSNMPEIKKVLHSYEVFHGPYSKDMPDIILIPNKGVTFSQLFAREPIDNVYKGDHHPEGILYISGKDIAETPEFKKVVTVFDIAPTILHIFGLPIPDDMDGRVLTEIFEKDSEFTRRKPKYVDPSYYEKKRQDEKLKKAIKNLKLKGII</sequence>
<gene>
    <name evidence="1" type="ORF">FPV09_07480</name>
</gene>
<accession>A0A5C0SQ43</accession>
<dbReference type="SUPFAM" id="SSF53649">
    <property type="entry name" value="Alkaline phosphatase-like"/>
    <property type="match status" value="1"/>
</dbReference>
<dbReference type="KEGG" id="them:FPV09_07480"/>
<name>A0A5C0SQ43_9EURY</name>
<dbReference type="EMBL" id="CP041932">
    <property type="protein sequence ID" value="QEK15897.1"/>
    <property type="molecule type" value="Genomic_DNA"/>
</dbReference>
<dbReference type="InterPro" id="IPR017850">
    <property type="entry name" value="Alkaline_phosphatase_core_sf"/>
</dbReference>
<keyword evidence="2" id="KW-1185">Reference proteome</keyword>
<dbReference type="AlphaFoldDB" id="A0A5C0SQ43"/>
<dbReference type="Gene3D" id="3.40.720.10">
    <property type="entry name" value="Alkaline Phosphatase, subunit A"/>
    <property type="match status" value="2"/>
</dbReference>
<dbReference type="PANTHER" id="PTHR10151">
    <property type="entry name" value="ECTONUCLEOTIDE PYROPHOSPHATASE/PHOSPHODIESTERASE"/>
    <property type="match status" value="1"/>
</dbReference>